<evidence type="ECO:0000256" key="1">
    <source>
        <dbReference type="SAM" id="MobiDB-lite"/>
    </source>
</evidence>
<reference evidence="2" key="1">
    <citation type="journal article" date="2017" name="Proc. Natl. Acad. Sci. U.S.A.">
        <title>Comparative genomics uncovers the prolific and distinctive metabolic potential of the cyanobacterial genus Moorea.</title>
        <authorList>
            <person name="Leao T."/>
            <person name="Castelao G."/>
            <person name="Korobeynikov A."/>
            <person name="Monroe E.A."/>
            <person name="Podell S."/>
            <person name="Glukhov E."/>
            <person name="Allen E.E."/>
            <person name="Gerwick W.H."/>
            <person name="Gerwick L."/>
        </authorList>
    </citation>
    <scope>NUCLEOTIDE SEQUENCE</scope>
    <source>
        <strain evidence="2">JHB</strain>
    </source>
</reference>
<name>A0A9Q9UWU2_MOOP1</name>
<gene>
    <name evidence="2" type="ORF">BJP36_39885</name>
</gene>
<dbReference type="AlphaFoldDB" id="A0A9Q9UWU2"/>
<dbReference type="EMBL" id="CP017708">
    <property type="protein sequence ID" value="WAN70216.1"/>
    <property type="molecule type" value="Genomic_DNA"/>
</dbReference>
<organism evidence="2">
    <name type="scientific">Moorena producens (strain JHB)</name>
    <dbReference type="NCBI Taxonomy" id="1454205"/>
    <lineage>
        <taxon>Bacteria</taxon>
        <taxon>Bacillati</taxon>
        <taxon>Cyanobacteriota</taxon>
        <taxon>Cyanophyceae</taxon>
        <taxon>Coleofasciculales</taxon>
        <taxon>Coleofasciculaceae</taxon>
        <taxon>Moorena</taxon>
    </lineage>
</organism>
<evidence type="ECO:0000313" key="2">
    <source>
        <dbReference type="EMBL" id="WAN70216.1"/>
    </source>
</evidence>
<sequence length="44" mass="4761">MFRQRSAVSGQRSAVSGQRSAVSGQRSAVRRRIAVEVKVNIMSG</sequence>
<accession>A0A9Q9UWU2</accession>
<proteinExistence type="predicted"/>
<feature type="region of interest" description="Disordered" evidence="1">
    <location>
        <begin position="1"/>
        <end position="27"/>
    </location>
</feature>
<dbReference type="Proteomes" id="UP000176944">
    <property type="component" value="Chromosome"/>
</dbReference>
<reference evidence="2" key="2">
    <citation type="submission" date="2022-10" db="EMBL/GenBank/DDBJ databases">
        <authorList>
            <person name="Ngo T.-E."/>
        </authorList>
    </citation>
    <scope>NUCLEOTIDE SEQUENCE</scope>
    <source>
        <strain evidence="2">JHB</strain>
    </source>
</reference>
<feature type="compositionally biased region" description="Polar residues" evidence="1">
    <location>
        <begin position="1"/>
        <end position="26"/>
    </location>
</feature>
<protein>
    <submittedName>
        <fullName evidence="2">Uncharacterized protein</fullName>
    </submittedName>
</protein>